<reference evidence="4" key="1">
    <citation type="submission" date="2009-11" db="EMBL/GenBank/DDBJ databases">
        <title>The complete chromosome of Xylanimonas cellulosilytica DSM 15894.</title>
        <authorList>
            <consortium name="US DOE Joint Genome Institute (JGI-PGF)"/>
            <person name="Lucas S."/>
            <person name="Copeland A."/>
            <person name="Lapidus A."/>
            <person name="Glavina del Rio T."/>
            <person name="Dalin E."/>
            <person name="Tice H."/>
            <person name="Bruce D."/>
            <person name="Goodwin L."/>
            <person name="Pitluck S."/>
            <person name="Kyrpides N."/>
            <person name="Mavromatis K."/>
            <person name="Ivanova N."/>
            <person name="Mikhailova N."/>
            <person name="Foster B."/>
            <person name="Clum A."/>
            <person name="Brettin T."/>
            <person name="Detter J.C."/>
            <person name="Han C."/>
            <person name="Larimer F."/>
            <person name="Land M."/>
            <person name="Hauser L."/>
            <person name="Markowitz V."/>
            <person name="Cheng J.F."/>
            <person name="Hugenholtz P."/>
            <person name="Woyke T."/>
            <person name="Wu D."/>
            <person name="Gehrich-Schroeter G."/>
            <person name="Schneider S."/>
            <person name="Pukall S.R."/>
            <person name="Klenk H.P."/>
            <person name="Eisen J.A."/>
        </authorList>
    </citation>
    <scope>NUCLEOTIDE SEQUENCE [LARGE SCALE GENOMIC DNA]</scope>
    <source>
        <strain evidence="4">DSM 15894 / CECT 5975 / LMG 20990 / XIL07</strain>
    </source>
</reference>
<evidence type="ECO:0000259" key="2">
    <source>
        <dbReference type="SMART" id="SM00899"/>
    </source>
</evidence>
<dbReference type="SUPFAM" id="SSF50037">
    <property type="entry name" value="C-terminal domain of transcriptional repressors"/>
    <property type="match status" value="1"/>
</dbReference>
<dbReference type="KEGG" id="xce:Xcel_1939"/>
<name>D1BTH9_XYLCX</name>
<dbReference type="AlphaFoldDB" id="D1BTH9"/>
<evidence type="ECO:0000313" key="4">
    <source>
        <dbReference type="Proteomes" id="UP000002255"/>
    </source>
</evidence>
<organism evidence="3 4">
    <name type="scientific">Xylanimonas cellulosilytica (strain DSM 15894 / JCM 12276 / CECT 5975 / KCTC 9989 / LMG 20990 / NBRC 107835 / XIL07)</name>
    <dbReference type="NCBI Taxonomy" id="446471"/>
    <lineage>
        <taxon>Bacteria</taxon>
        <taxon>Bacillati</taxon>
        <taxon>Actinomycetota</taxon>
        <taxon>Actinomycetes</taxon>
        <taxon>Micrococcales</taxon>
        <taxon>Promicromonosporaceae</taxon>
        <taxon>Xylanimonas</taxon>
    </lineage>
</organism>
<dbReference type="Gene3D" id="2.30.30.90">
    <property type="match status" value="1"/>
</dbReference>
<dbReference type="OrthoDB" id="4420166at2"/>
<dbReference type="InterPro" id="IPR008988">
    <property type="entry name" value="Transcriptional_repressor_C"/>
</dbReference>
<dbReference type="Proteomes" id="UP000002255">
    <property type="component" value="Chromosome"/>
</dbReference>
<dbReference type="SMART" id="SM00899">
    <property type="entry name" value="FeoA"/>
    <property type="match status" value="1"/>
</dbReference>
<dbReference type="EMBL" id="CP001821">
    <property type="protein sequence ID" value="ACZ30958.1"/>
    <property type="molecule type" value="Genomic_DNA"/>
</dbReference>
<evidence type="ECO:0000313" key="3">
    <source>
        <dbReference type="EMBL" id="ACZ30958.1"/>
    </source>
</evidence>
<sequence length="106" mass="11462">MRALLVKTITNAACSLRQGSPQAYVRRVNLRRCTAGTAAEVRWIDLADDERARLRELGLREGAVVHVVHCGAFGGRVVAVGADRFAIDGRTCSCIDVTPLTERSPA</sequence>
<dbReference type="Pfam" id="PF04023">
    <property type="entry name" value="FeoA"/>
    <property type="match status" value="1"/>
</dbReference>
<dbReference type="InterPro" id="IPR038157">
    <property type="entry name" value="FeoA_core_dom"/>
</dbReference>
<dbReference type="STRING" id="446471.Xcel_1939"/>
<keyword evidence="1" id="KW-0408">Iron</keyword>
<protein>
    <submittedName>
        <fullName evidence="3">FeoA family protein</fullName>
    </submittedName>
</protein>
<dbReference type="HOGENOM" id="CLU_2222229_0_0_11"/>
<accession>D1BTH9</accession>
<feature type="domain" description="Ferrous iron transporter FeoA-like" evidence="2">
    <location>
        <begin position="28"/>
        <end position="99"/>
    </location>
</feature>
<dbReference type="eggNOG" id="COG1918">
    <property type="taxonomic scope" value="Bacteria"/>
</dbReference>
<evidence type="ECO:0000256" key="1">
    <source>
        <dbReference type="ARBA" id="ARBA00023004"/>
    </source>
</evidence>
<gene>
    <name evidence="3" type="ordered locus">Xcel_1939</name>
</gene>
<reference evidence="3 4" key="2">
    <citation type="journal article" date="2010" name="Stand. Genomic Sci.">
        <title>Complete genome sequence of Xylanimonas cellulosilytica type strain (XIL07).</title>
        <authorList>
            <person name="Foster B."/>
            <person name="Pukall R."/>
            <person name="Abt B."/>
            <person name="Nolan M."/>
            <person name="Glavina Del Rio T."/>
            <person name="Chen F."/>
            <person name="Lucas S."/>
            <person name="Tice H."/>
            <person name="Pitluck S."/>
            <person name="Cheng J.-F."/>
            <person name="Chertkov O."/>
            <person name="Brettin T."/>
            <person name="Han C."/>
            <person name="Detter J.C."/>
            <person name="Bruce D."/>
            <person name="Goodwin L."/>
            <person name="Ivanova N."/>
            <person name="Mavromatis K."/>
            <person name="Pati A."/>
            <person name="Mikhailova N."/>
            <person name="Chen A."/>
            <person name="Palaniappan K."/>
            <person name="Land M."/>
            <person name="Hauser L."/>
            <person name="Chang Y.-J."/>
            <person name="Jeffries C.D."/>
            <person name="Chain P."/>
            <person name="Rohde M."/>
            <person name="Goeker M."/>
            <person name="Bristow J."/>
            <person name="Eisen J.A."/>
            <person name="Markowitz V."/>
            <person name="Hugenholtz P."/>
            <person name="Kyrpides N.C."/>
            <person name="Klenk H.-P."/>
            <person name="Lapidus A."/>
        </authorList>
    </citation>
    <scope>NUCLEOTIDE SEQUENCE [LARGE SCALE GENOMIC DNA]</scope>
    <source>
        <strain evidence="4">DSM 15894 / CECT 5975 / LMG 20990 / XIL07</strain>
    </source>
</reference>
<dbReference type="InterPro" id="IPR007167">
    <property type="entry name" value="Fe-transptr_FeoA-like"/>
</dbReference>
<dbReference type="GO" id="GO:0046914">
    <property type="term" value="F:transition metal ion binding"/>
    <property type="evidence" value="ECO:0007669"/>
    <property type="project" value="InterPro"/>
</dbReference>
<keyword evidence="4" id="KW-1185">Reference proteome</keyword>
<proteinExistence type="predicted"/>